<proteinExistence type="predicted"/>
<dbReference type="SUPFAM" id="SSF56112">
    <property type="entry name" value="Protein kinase-like (PK-like)"/>
    <property type="match status" value="1"/>
</dbReference>
<dbReference type="InterPro" id="IPR000719">
    <property type="entry name" value="Prot_kinase_dom"/>
</dbReference>
<reference evidence="2 3" key="1">
    <citation type="journal article" date="2015" name="Genome Biol. Evol.">
        <title>Comparative Genomics of a Bacterivorous Green Alga Reveals Evolutionary Causalities and Consequences of Phago-Mixotrophic Mode of Nutrition.</title>
        <authorList>
            <person name="Burns J.A."/>
            <person name="Paasch A."/>
            <person name="Narechania A."/>
            <person name="Kim E."/>
        </authorList>
    </citation>
    <scope>NUCLEOTIDE SEQUENCE [LARGE SCALE GENOMIC DNA]</scope>
    <source>
        <strain evidence="2 3">PLY_AMNH</strain>
    </source>
</reference>
<dbReference type="InterPro" id="IPR001245">
    <property type="entry name" value="Ser-Thr/Tyr_kinase_cat_dom"/>
</dbReference>
<keyword evidence="3" id="KW-1185">Reference proteome</keyword>
<accession>A0AAE0BDN5</accession>
<dbReference type="AlphaFoldDB" id="A0AAE0BDN5"/>
<dbReference type="PROSITE" id="PS50011">
    <property type="entry name" value="PROTEIN_KINASE_DOM"/>
    <property type="match status" value="1"/>
</dbReference>
<feature type="domain" description="Protein kinase" evidence="1">
    <location>
        <begin position="276"/>
        <end position="573"/>
    </location>
</feature>
<evidence type="ECO:0000259" key="1">
    <source>
        <dbReference type="PROSITE" id="PS50011"/>
    </source>
</evidence>
<dbReference type="GO" id="GO:0004674">
    <property type="term" value="F:protein serine/threonine kinase activity"/>
    <property type="evidence" value="ECO:0007669"/>
    <property type="project" value="TreeGrafter"/>
</dbReference>
<evidence type="ECO:0000313" key="3">
    <source>
        <dbReference type="Proteomes" id="UP001190700"/>
    </source>
</evidence>
<dbReference type="Pfam" id="PF07714">
    <property type="entry name" value="PK_Tyr_Ser-Thr"/>
    <property type="match status" value="1"/>
</dbReference>
<dbReference type="InterPro" id="IPR011009">
    <property type="entry name" value="Kinase-like_dom_sf"/>
</dbReference>
<dbReference type="EMBL" id="LGRX02035487">
    <property type="protein sequence ID" value="KAK3234482.1"/>
    <property type="molecule type" value="Genomic_DNA"/>
</dbReference>
<evidence type="ECO:0000313" key="2">
    <source>
        <dbReference type="EMBL" id="KAK3234482.1"/>
    </source>
</evidence>
<dbReference type="PROSITE" id="PS51257">
    <property type="entry name" value="PROKAR_LIPOPROTEIN"/>
    <property type="match status" value="1"/>
</dbReference>
<protein>
    <recommendedName>
        <fullName evidence="1">Protein kinase domain-containing protein</fullName>
    </recommendedName>
</protein>
<name>A0AAE0BDN5_9CHLO</name>
<dbReference type="Proteomes" id="UP001190700">
    <property type="component" value="Unassembled WGS sequence"/>
</dbReference>
<dbReference type="GO" id="GO:0005524">
    <property type="term" value="F:ATP binding"/>
    <property type="evidence" value="ECO:0007669"/>
    <property type="project" value="InterPro"/>
</dbReference>
<gene>
    <name evidence="2" type="ORF">CYMTET_55266</name>
</gene>
<dbReference type="PANTHER" id="PTHR44329">
    <property type="entry name" value="SERINE/THREONINE-PROTEIN KINASE TNNI3K-RELATED"/>
    <property type="match status" value="1"/>
</dbReference>
<sequence length="607" mass="66001">MQSEAARRDAARPQVTAVIFSSCMPTVQHELRRLEMAKTLLEHSGYEVVSGCIHLYQDRRDTDAGLHTFSLEHRAAICNATCQGSDWISACAAPCQAGREADATKALGQTLQQAFQRTVSVAVVSHRNEVHLFAQHLQSGRPVVVLDSAPGEEDAWICSLTPAQLSRFKHLLIIGEDAEASVTKLVESARRMLGSAEAVPEGLLVPGVAAYLHEKRISFAVCQDAGGGLREVDAARLAAEDARLQAVLRGDPSECGLPGMHHTQAGWLQREELAFCDATPVLGCRTNAARQMGVLRGSERVEIKVVSLGQHREAAFAELICEVAVLARMPVHQHLARLRGAGRWDPSAYFVVMELGQSNLRAECDALLRPQLSVPRSRDGLARRGPATATNRFPALDVLQLILGAARGLDAMHRSGLLHRALHCTNVHTVKSYNPNTPGAIVAKLCDFGLVAVADPGRLPGAVRNILGSRSSEVLLPGSAKCYPPDARYTYATDVYMFGACILWELPHQAEWFGNLSEAEARHAALQGKRSLITVPLDPIYESLLLACVEADPEKRPTSAQVVTSLEELQAVLVIDHHEMSEVVQGYQDLSKLETDQVGEYGSLHRK</sequence>
<organism evidence="2 3">
    <name type="scientific">Cymbomonas tetramitiformis</name>
    <dbReference type="NCBI Taxonomy" id="36881"/>
    <lineage>
        <taxon>Eukaryota</taxon>
        <taxon>Viridiplantae</taxon>
        <taxon>Chlorophyta</taxon>
        <taxon>Pyramimonadophyceae</taxon>
        <taxon>Pyramimonadales</taxon>
        <taxon>Pyramimonadaceae</taxon>
        <taxon>Cymbomonas</taxon>
    </lineage>
</organism>
<dbReference type="Gene3D" id="1.10.510.10">
    <property type="entry name" value="Transferase(Phosphotransferase) domain 1"/>
    <property type="match status" value="1"/>
</dbReference>
<dbReference type="PANTHER" id="PTHR44329:SF214">
    <property type="entry name" value="PROTEIN KINASE DOMAIN-CONTAINING PROTEIN"/>
    <property type="match status" value="1"/>
</dbReference>
<comment type="caution">
    <text evidence="2">The sequence shown here is derived from an EMBL/GenBank/DDBJ whole genome shotgun (WGS) entry which is preliminary data.</text>
</comment>
<dbReference type="InterPro" id="IPR051681">
    <property type="entry name" value="Ser/Thr_Kinases-Pseudokinases"/>
</dbReference>